<protein>
    <recommendedName>
        <fullName evidence="3">Antitoxin</fullName>
    </recommendedName>
</protein>
<proteinExistence type="predicted"/>
<evidence type="ECO:0000313" key="2">
    <source>
        <dbReference type="Proteomes" id="UP000641954"/>
    </source>
</evidence>
<accession>A0ABR8EMX0</accession>
<organism evidence="1 2">
    <name type="scientific">Planktothricoides raciborskii FACHB-1370</name>
    <dbReference type="NCBI Taxonomy" id="2949576"/>
    <lineage>
        <taxon>Bacteria</taxon>
        <taxon>Bacillati</taxon>
        <taxon>Cyanobacteriota</taxon>
        <taxon>Cyanophyceae</taxon>
        <taxon>Oscillatoriophycideae</taxon>
        <taxon>Oscillatoriales</taxon>
        <taxon>Oscillatoriaceae</taxon>
        <taxon>Planktothricoides</taxon>
    </lineage>
</organism>
<dbReference type="RefSeq" id="WP_190880412.1">
    <property type="nucleotide sequence ID" value="NZ_JACJSK010000063.1"/>
</dbReference>
<evidence type="ECO:0000313" key="1">
    <source>
        <dbReference type="EMBL" id="MBD2547245.1"/>
    </source>
</evidence>
<name>A0ABR8EMX0_9CYAN</name>
<dbReference type="Proteomes" id="UP000641954">
    <property type="component" value="Unassembled WGS sequence"/>
</dbReference>
<dbReference type="EMBL" id="JACJSK010000063">
    <property type="protein sequence ID" value="MBD2547245.1"/>
    <property type="molecule type" value="Genomic_DNA"/>
</dbReference>
<comment type="caution">
    <text evidence="1">The sequence shown here is derived from an EMBL/GenBank/DDBJ whole genome shotgun (WGS) entry which is preliminary data.</text>
</comment>
<keyword evidence="2" id="KW-1185">Reference proteome</keyword>
<sequence length="76" mass="8288">MEITLNQLPQNVQQLIAAINGANQTLTITDAGKPLAIISPVTKQKRAAFGCMKNTMQIVENIVAPVVPESEWEVKE</sequence>
<reference evidence="1 2" key="1">
    <citation type="journal article" date="2020" name="ISME J.">
        <title>Comparative genomics reveals insights into cyanobacterial evolution and habitat adaptation.</title>
        <authorList>
            <person name="Chen M.Y."/>
            <person name="Teng W.K."/>
            <person name="Zhao L."/>
            <person name="Hu C.X."/>
            <person name="Zhou Y.K."/>
            <person name="Han B.P."/>
            <person name="Song L.R."/>
            <person name="Shu W.S."/>
        </authorList>
    </citation>
    <scope>NUCLEOTIDE SEQUENCE [LARGE SCALE GENOMIC DNA]</scope>
    <source>
        <strain evidence="1 2">FACHB-1370</strain>
    </source>
</reference>
<gene>
    <name evidence="1" type="ORF">H6G72_26145</name>
</gene>
<evidence type="ECO:0008006" key="3">
    <source>
        <dbReference type="Google" id="ProtNLM"/>
    </source>
</evidence>